<keyword evidence="6 10" id="KW-0460">Magnesium</keyword>
<dbReference type="NCBIfam" id="TIGR01691">
    <property type="entry name" value="enolase-ppase"/>
    <property type="match status" value="1"/>
</dbReference>
<dbReference type="SFLD" id="SFLDG01133">
    <property type="entry name" value="C1.5.4:_Enolase-phosphatase_Li"/>
    <property type="match status" value="1"/>
</dbReference>
<gene>
    <name evidence="13" type="ORF">AXG93_531s1200</name>
</gene>
<evidence type="ECO:0000256" key="8">
    <source>
        <dbReference type="ARBA" id="ARBA00023239"/>
    </source>
</evidence>
<feature type="transmembrane region" description="Helical" evidence="11">
    <location>
        <begin position="513"/>
        <end position="536"/>
    </location>
</feature>
<feature type="region of interest" description="Enolase-phosphatase E1" evidence="10">
    <location>
        <begin position="272"/>
        <end position="558"/>
    </location>
</feature>
<dbReference type="InterPro" id="IPR023214">
    <property type="entry name" value="HAD_sf"/>
</dbReference>
<sequence length="558" mass="60759">MGEDATGQGYTETDLIKETKALAAELCKQFYGLGWVSGTGGSITIKVHDPSIPVSEQLIVMAPSGVQKERMLPEDMYVMSSDGSILSSPSPKPSPHRPPKCSECGPLFLKAYSMRNAGAVIHSHGLESALATMINPASKEFRITHMEMIKGIKGHGYYDELVVPIIENSAREYELTDALEAAIAAYPKATAVLVRNHGIYIWGDSWIQAKTQAECYHYLFEAALRLHQLGLDPADPKHGPIQLIGFCGTEPTGADNGDDLDYSRNKKFKPVVVLDIEGTTTPISFVADILFPYAKKNAGSHLLATFDSIETQEDIKLLRKQIQDDLHQGLPSAKPVPPVGAPKEDIVSALEANILAMIEADRKVTALKQLQGHIWRSGYSKGDLQGAVFDDVPGVLAEWHRLGTKVYIYSSGSREAQRLLFANSTHGDLRQYLCGYFDTTTGNKREARSYSEICLSVGVDSPADVLFATDVLAEAVAAKEAGELVYAEILALLLKNARIVFAAVIVTTAREELLMFVFFLMLSINLGSGLDAVLLIRPGNVPLPADHGFRTAKSLDEL</sequence>
<dbReference type="GO" id="GO:0043874">
    <property type="term" value="F:acireductone synthase activity"/>
    <property type="evidence" value="ECO:0007669"/>
    <property type="project" value="UniProtKB-EC"/>
</dbReference>
<dbReference type="PANTHER" id="PTHR10640:SF7">
    <property type="entry name" value="METHYLTHIORIBULOSE-1-PHOSPHATE DEHYDRATASE"/>
    <property type="match status" value="1"/>
</dbReference>
<dbReference type="HAMAP" id="MF_03116">
    <property type="entry name" value="Salvage_MtnB_euk"/>
    <property type="match status" value="1"/>
</dbReference>
<dbReference type="InterPro" id="IPR017714">
    <property type="entry name" value="MethylthioRu-1-P_deHdtase_MtnB"/>
</dbReference>
<feature type="binding site" evidence="10">
    <location>
        <position position="470"/>
    </location>
    <ligand>
        <name>Mg(2+)</name>
        <dbReference type="ChEBI" id="CHEBI:18420"/>
    </ligand>
</feature>
<dbReference type="CDD" id="cd01629">
    <property type="entry name" value="HAD_EP"/>
    <property type="match status" value="1"/>
</dbReference>
<dbReference type="GO" id="GO:0019509">
    <property type="term" value="P:L-methionine salvage from methylthioadenosine"/>
    <property type="evidence" value="ECO:0007669"/>
    <property type="project" value="UniProtKB-UniRule"/>
</dbReference>
<dbReference type="InterPro" id="IPR027514">
    <property type="entry name" value="Salvage_MtnB_euk"/>
</dbReference>
<dbReference type="Gene3D" id="3.40.225.10">
    <property type="entry name" value="Class II aldolase/adducin N-terminal domain"/>
    <property type="match status" value="1"/>
</dbReference>
<feature type="active site" description="Proton donor/acceptor; for methylthioribulose-1-phosphate dehydratase activity" evidence="10">
    <location>
        <position position="147"/>
    </location>
</feature>
<feature type="binding site" evidence="10">
    <location>
        <position position="124"/>
    </location>
    <ligand>
        <name>Zn(2+)</name>
        <dbReference type="ChEBI" id="CHEBI:29105"/>
    </ligand>
</feature>
<evidence type="ECO:0000256" key="4">
    <source>
        <dbReference type="ARBA" id="ARBA00022801"/>
    </source>
</evidence>
<keyword evidence="5 10" id="KW-0862">Zinc</keyword>
<dbReference type="SFLD" id="SFLDS00003">
    <property type="entry name" value="Haloacid_Dehalogenase"/>
    <property type="match status" value="1"/>
</dbReference>
<dbReference type="Proteomes" id="UP000077202">
    <property type="component" value="Unassembled WGS sequence"/>
</dbReference>
<keyword evidence="2 10" id="KW-0028">Amino-acid biosynthesis</keyword>
<dbReference type="PANTHER" id="PTHR10640">
    <property type="entry name" value="METHYLTHIORIBULOSE-1-PHOSPHATE DEHYDRATASE"/>
    <property type="match status" value="1"/>
</dbReference>
<dbReference type="InterPro" id="IPR001303">
    <property type="entry name" value="Aldolase_II/adducin_N"/>
</dbReference>
<evidence type="ECO:0000256" key="1">
    <source>
        <dbReference type="ARBA" id="ARBA00022490"/>
    </source>
</evidence>
<keyword evidence="14" id="KW-1185">Reference proteome</keyword>
<dbReference type="Pfam" id="PF00596">
    <property type="entry name" value="Aldolase_II"/>
    <property type="match status" value="1"/>
</dbReference>
<dbReference type="Pfam" id="PF00702">
    <property type="entry name" value="Hydrolase"/>
    <property type="match status" value="1"/>
</dbReference>
<evidence type="ECO:0000256" key="11">
    <source>
        <dbReference type="SAM" id="Phobius"/>
    </source>
</evidence>
<dbReference type="HAMAP" id="MF_03118">
    <property type="entry name" value="Salvage_MtnBC"/>
    <property type="match status" value="1"/>
</dbReference>
<dbReference type="GO" id="GO:0005737">
    <property type="term" value="C:cytoplasm"/>
    <property type="evidence" value="ECO:0007669"/>
    <property type="project" value="InterPro"/>
</dbReference>
<keyword evidence="11" id="KW-0472">Membrane</keyword>
<dbReference type="FunFam" id="1.10.720.60:FF:000001">
    <property type="entry name" value="Probable bifunctional methylthioribulose-1-phosphate dehydratase/enolase-phosphatase E1"/>
    <property type="match status" value="1"/>
</dbReference>
<keyword evidence="7 10" id="KW-0486">Methionine biosynthesis</keyword>
<dbReference type="InterPro" id="IPR023943">
    <property type="entry name" value="Enolase-ppase_E1"/>
</dbReference>
<dbReference type="GO" id="GO:0046570">
    <property type="term" value="F:methylthioribulose 1-phosphate dehydratase activity"/>
    <property type="evidence" value="ECO:0007669"/>
    <property type="project" value="UniProtKB-UniRule"/>
</dbReference>
<comment type="pathway">
    <text evidence="10">Amino-acid biosynthesis; L-methionine biosynthesis via salvage pathway; L-methionine from S-methyl-5-thio-alpha-D-ribose 1-phosphate: step 4/6.</text>
</comment>
<keyword evidence="3 10" id="KW-0479">Metal-binding</keyword>
<keyword evidence="4 10" id="KW-0378">Hydrolase</keyword>
<feature type="binding site" evidence="10">
    <location>
        <position position="444"/>
    </location>
    <ligand>
        <name>substrate</name>
        <label>2</label>
        <note>for enolase-phosphatase activity</note>
    </ligand>
</feature>
<organism evidence="13 14">
    <name type="scientific">Marchantia polymorpha subsp. ruderalis</name>
    <dbReference type="NCBI Taxonomy" id="1480154"/>
    <lineage>
        <taxon>Eukaryota</taxon>
        <taxon>Viridiplantae</taxon>
        <taxon>Streptophyta</taxon>
        <taxon>Embryophyta</taxon>
        <taxon>Marchantiophyta</taxon>
        <taxon>Marchantiopsida</taxon>
        <taxon>Marchantiidae</taxon>
        <taxon>Marchantiales</taxon>
        <taxon>Marchantiaceae</taxon>
        <taxon>Marchantia</taxon>
    </lineage>
</organism>
<evidence type="ECO:0000259" key="12">
    <source>
        <dbReference type="SMART" id="SM01007"/>
    </source>
</evidence>
<dbReference type="EMBL" id="LVLJ01003104">
    <property type="protein sequence ID" value="OAE22637.1"/>
    <property type="molecule type" value="Genomic_DNA"/>
</dbReference>
<dbReference type="FunFam" id="3.40.225.10:FF:000010">
    <property type="entry name" value="Probable bifunctional methylthioribulose-1-phosphate dehydratase/enolase-phosphatase E1"/>
    <property type="match status" value="1"/>
</dbReference>
<comment type="caution">
    <text evidence="13">The sequence shown here is derived from an EMBL/GenBank/DDBJ whole genome shotgun (WGS) entry which is preliminary data.</text>
</comment>
<comment type="similarity">
    <text evidence="10">In the N-terminal section; belongs to the aldolase class II family. MtnB subfamily.</text>
</comment>
<feature type="binding site" evidence="10">
    <location>
        <position position="275"/>
    </location>
    <ligand>
        <name>Mg(2+)</name>
        <dbReference type="ChEBI" id="CHEBI:18420"/>
    </ligand>
</feature>
<proteinExistence type="inferred from homology"/>
<feature type="binding site" evidence="10">
    <location>
        <begin position="410"/>
        <end position="411"/>
    </location>
    <ligand>
        <name>substrate</name>
        <label>2</label>
        <note>for enolase-phosphatase activity</note>
    </ligand>
</feature>
<comment type="similarity">
    <text evidence="10">In the C-terminal section; belongs to the HAD-like hydrolase superfamily. MasA/MtnC family.</text>
</comment>
<keyword evidence="8 10" id="KW-0456">Lyase</keyword>
<evidence type="ECO:0000256" key="9">
    <source>
        <dbReference type="ARBA" id="ARBA00023268"/>
    </source>
</evidence>
<dbReference type="NCBIfam" id="TIGR03328">
    <property type="entry name" value="salvage_mtnB"/>
    <property type="match status" value="1"/>
</dbReference>
<dbReference type="SFLD" id="SFLDG01129">
    <property type="entry name" value="C1.5:_HAD__Beta-PGM__Phosphata"/>
    <property type="match status" value="1"/>
</dbReference>
<dbReference type="Gene3D" id="1.10.720.60">
    <property type="match status" value="1"/>
</dbReference>
<protein>
    <recommendedName>
        <fullName evidence="10">Probable bifunctional methylthioribulose-1-phosphate dehydratase/enolase-phosphatase E1</fullName>
    </recommendedName>
    <domain>
        <recommendedName>
            <fullName evidence="10">Methylthioribulose-1-phosphate dehydratase</fullName>
            <shortName evidence="10">MTRu-1-P dehydratase</shortName>
            <ecNumber evidence="10">4.2.1.109</ecNumber>
        </recommendedName>
    </domain>
    <domain>
        <recommendedName>
            <fullName evidence="10">Enolase-phosphatase E1</fullName>
            <ecNumber evidence="10">3.1.3.77</ecNumber>
        </recommendedName>
        <alternativeName>
            <fullName evidence="10">2,3-diketo-5-methylthio-1-phosphopentane phosphatase</fullName>
        </alternativeName>
    </domain>
</protein>
<comment type="catalytic activity">
    <reaction evidence="10">
        <text>5-(methylsulfanyl)-D-ribulose 1-phosphate = 5-methylsulfanyl-2,3-dioxopentyl phosphate + H2O</text>
        <dbReference type="Rhea" id="RHEA:15549"/>
        <dbReference type="ChEBI" id="CHEBI:15377"/>
        <dbReference type="ChEBI" id="CHEBI:58548"/>
        <dbReference type="ChEBI" id="CHEBI:58828"/>
        <dbReference type="EC" id="4.2.1.109"/>
    </reaction>
</comment>
<dbReference type="Gene3D" id="3.40.50.1000">
    <property type="entry name" value="HAD superfamily/HAD-like"/>
    <property type="match status" value="1"/>
</dbReference>
<keyword evidence="11" id="KW-1133">Transmembrane helix</keyword>
<feature type="region of interest" description="Methylthioribulose-1-phosphate dehydratase" evidence="10">
    <location>
        <begin position="1"/>
        <end position="232"/>
    </location>
</feature>
<feature type="transmembrane region" description="Helical" evidence="11">
    <location>
        <begin position="484"/>
        <end position="506"/>
    </location>
</feature>
<dbReference type="GO" id="GO:0000287">
    <property type="term" value="F:magnesium ion binding"/>
    <property type="evidence" value="ECO:0007669"/>
    <property type="project" value="UniProtKB-UniRule"/>
</dbReference>
<dbReference type="SUPFAM" id="SSF53639">
    <property type="entry name" value="AraD/HMP-PK domain-like"/>
    <property type="match status" value="1"/>
</dbReference>
<name>A0A176VPS0_MARPO</name>
<dbReference type="SUPFAM" id="SSF56784">
    <property type="entry name" value="HAD-like"/>
    <property type="match status" value="1"/>
</dbReference>
<reference evidence="13" key="1">
    <citation type="submission" date="2016-03" db="EMBL/GenBank/DDBJ databases">
        <title>Mechanisms controlling the formation of the plant cell surface in tip-growing cells are functionally conserved among land plants.</title>
        <authorList>
            <person name="Honkanen S."/>
            <person name="Jones V.A."/>
            <person name="Morieri G."/>
            <person name="Champion C."/>
            <person name="Hetherington A.J."/>
            <person name="Kelly S."/>
            <person name="Saint-Marcoux D."/>
            <person name="Proust H."/>
            <person name="Prescott H."/>
            <person name="Dolan L."/>
        </authorList>
    </citation>
    <scope>NUCLEOTIDE SEQUENCE [LARGE SCALE GENOMIC DNA]</scope>
    <source>
        <tissue evidence="13">Whole gametophyte</tissue>
    </source>
</reference>
<dbReference type="GO" id="GO:0008270">
    <property type="term" value="F:zinc ion binding"/>
    <property type="evidence" value="ECO:0007669"/>
    <property type="project" value="UniProtKB-UniRule"/>
</dbReference>
<feature type="binding site" evidence="10">
    <location>
        <position position="197"/>
    </location>
    <ligand>
        <name>Zn(2+)</name>
        <dbReference type="ChEBI" id="CHEBI:29105"/>
    </ligand>
</feature>
<dbReference type="InterPro" id="IPR027505">
    <property type="entry name" value="MtnB_viridiplantae"/>
</dbReference>
<comment type="cofactor">
    <cofactor evidence="10">
        <name>Zn(2+)</name>
        <dbReference type="ChEBI" id="CHEBI:29105"/>
    </cofactor>
    <text evidence="10">Binds 1 zinc ion per subunit.</text>
</comment>
<evidence type="ECO:0000256" key="6">
    <source>
        <dbReference type="ARBA" id="ARBA00022842"/>
    </source>
</evidence>
<evidence type="ECO:0000256" key="3">
    <source>
        <dbReference type="ARBA" id="ARBA00022723"/>
    </source>
</evidence>
<dbReference type="UniPathway" id="UPA00904">
    <property type="reaction ID" value="UER00875"/>
</dbReference>
<feature type="binding site" evidence="10">
    <location>
        <position position="104"/>
    </location>
    <ligand>
        <name>substrate</name>
        <label>1</label>
        <note>for methylthioribulose-1-phosphate dehydratase activity</note>
    </ligand>
</feature>
<comment type="cofactor">
    <cofactor evidence="10">
        <name>Mg(2+)</name>
        <dbReference type="ChEBI" id="CHEBI:18420"/>
    </cofactor>
    <text evidence="10">Binds 1 Mg(2+) ion per subunit.</text>
</comment>
<dbReference type="InterPro" id="IPR036409">
    <property type="entry name" value="Aldolase_II/adducin_N_sf"/>
</dbReference>
<evidence type="ECO:0000256" key="7">
    <source>
        <dbReference type="ARBA" id="ARBA00023167"/>
    </source>
</evidence>
<evidence type="ECO:0000256" key="10">
    <source>
        <dbReference type="HAMAP-Rule" id="MF_03118"/>
    </source>
</evidence>
<dbReference type="EC" id="3.1.3.77" evidence="10"/>
<feature type="domain" description="Class II aldolase/adducin N-terminal" evidence="12">
    <location>
        <begin position="21"/>
        <end position="224"/>
    </location>
</feature>
<dbReference type="AlphaFoldDB" id="A0A176VPS0"/>
<keyword evidence="11" id="KW-0812">Transmembrane</keyword>
<evidence type="ECO:0000313" key="14">
    <source>
        <dbReference type="Proteomes" id="UP000077202"/>
    </source>
</evidence>
<comment type="pathway">
    <text evidence="10">Amino-acid biosynthesis; L-methionine biosynthesis via salvage pathway; L-methionine from S-methyl-5-thio-alpha-D-ribose 1-phosphate: step 2/6.</text>
</comment>
<accession>A0A176VPS0</accession>
<feature type="binding site" evidence="10">
    <location>
        <position position="122"/>
    </location>
    <ligand>
        <name>Zn(2+)</name>
        <dbReference type="ChEBI" id="CHEBI:29105"/>
    </ligand>
</feature>
<dbReference type="InterPro" id="IPR036412">
    <property type="entry name" value="HAD-like_sf"/>
</dbReference>
<comment type="pathway">
    <text evidence="10">Amino-acid biosynthesis; L-methionine biosynthesis via salvage pathway; L-methionine from S-methyl-5-thio-alpha-D-ribose 1-phosphate: step 3/6.</text>
</comment>
<keyword evidence="9 10" id="KW-0511">Multifunctional enzyme</keyword>
<dbReference type="SMART" id="SM01007">
    <property type="entry name" value="Aldolase_II"/>
    <property type="match status" value="1"/>
</dbReference>
<comment type="catalytic activity">
    <reaction evidence="10">
        <text>5-methylsulfanyl-2,3-dioxopentyl phosphate + H2O = 1,2-dihydroxy-5-(methylsulfanyl)pent-1-en-3-one + phosphate</text>
        <dbReference type="Rhea" id="RHEA:21700"/>
        <dbReference type="ChEBI" id="CHEBI:15377"/>
        <dbReference type="ChEBI" id="CHEBI:43474"/>
        <dbReference type="ChEBI" id="CHEBI:49252"/>
        <dbReference type="ChEBI" id="CHEBI:58828"/>
        <dbReference type="EC" id="3.1.3.77"/>
    </reaction>
</comment>
<evidence type="ECO:0000313" key="13">
    <source>
        <dbReference type="EMBL" id="OAE22637.1"/>
    </source>
</evidence>
<keyword evidence="1" id="KW-0963">Cytoplasm</keyword>
<evidence type="ECO:0000256" key="2">
    <source>
        <dbReference type="ARBA" id="ARBA00022605"/>
    </source>
</evidence>
<dbReference type="EC" id="4.2.1.109" evidence="10"/>
<feature type="binding site" evidence="10">
    <location>
        <position position="277"/>
    </location>
    <ligand>
        <name>Mg(2+)</name>
        <dbReference type="ChEBI" id="CHEBI:18420"/>
    </ligand>
</feature>
<evidence type="ECO:0000256" key="5">
    <source>
        <dbReference type="ARBA" id="ARBA00022833"/>
    </source>
</evidence>